<evidence type="ECO:0000313" key="2">
    <source>
        <dbReference type="Proteomes" id="UP000664521"/>
    </source>
</evidence>
<proteinExistence type="predicted"/>
<keyword evidence="2" id="KW-1185">Reference proteome</keyword>
<name>A0A8H3IHR5_9LECA</name>
<gene>
    <name evidence="1" type="ORF">HETSPECPRED_006844</name>
</gene>
<dbReference type="AlphaFoldDB" id="A0A8H3IHR5"/>
<dbReference type="EMBL" id="CAJPDS010000048">
    <property type="protein sequence ID" value="CAF9928462.1"/>
    <property type="molecule type" value="Genomic_DNA"/>
</dbReference>
<reference evidence="1" key="1">
    <citation type="submission" date="2021-03" db="EMBL/GenBank/DDBJ databases">
        <authorList>
            <person name="Tagirdzhanova G."/>
        </authorList>
    </citation>
    <scope>NUCLEOTIDE SEQUENCE</scope>
</reference>
<accession>A0A8H3IHR5</accession>
<comment type="caution">
    <text evidence="1">The sequence shown here is derived from an EMBL/GenBank/DDBJ whole genome shotgun (WGS) entry which is preliminary data.</text>
</comment>
<evidence type="ECO:0000313" key="1">
    <source>
        <dbReference type="EMBL" id="CAF9928462.1"/>
    </source>
</evidence>
<protein>
    <submittedName>
        <fullName evidence="1">Uncharacterized protein</fullName>
    </submittedName>
</protein>
<sequence length="149" mass="16777">MTGCFENNATGCNRNITRPGAESCVVEGTDIILTIEFGRQIFDFAMIDAIHDASVLVTRKIFFEGGDRVLSDSEIPWEIYTHGLLISATTPGPEPRILTWDVLANSLRGLSQCGYRERKYKEMYTSIFDMDGKLYGDLNLRNRPPHAIQ</sequence>
<dbReference type="Proteomes" id="UP000664521">
    <property type="component" value="Unassembled WGS sequence"/>
</dbReference>
<organism evidence="1 2">
    <name type="scientific">Heterodermia speciosa</name>
    <dbReference type="NCBI Taxonomy" id="116794"/>
    <lineage>
        <taxon>Eukaryota</taxon>
        <taxon>Fungi</taxon>
        <taxon>Dikarya</taxon>
        <taxon>Ascomycota</taxon>
        <taxon>Pezizomycotina</taxon>
        <taxon>Lecanoromycetes</taxon>
        <taxon>OSLEUM clade</taxon>
        <taxon>Lecanoromycetidae</taxon>
        <taxon>Caliciales</taxon>
        <taxon>Physciaceae</taxon>
        <taxon>Heterodermia</taxon>
    </lineage>
</organism>